<evidence type="ECO:0000256" key="2">
    <source>
        <dbReference type="RuleBase" id="RU003946"/>
    </source>
</evidence>
<dbReference type="PRINTS" id="PR00113">
    <property type="entry name" value="ALKPHPHTASE"/>
</dbReference>
<gene>
    <name evidence="4" type="ORF">ACFOUT_07340</name>
</gene>
<dbReference type="PANTHER" id="PTHR11596:SF5">
    <property type="entry name" value="ALKALINE PHOSPHATASE"/>
    <property type="match status" value="1"/>
</dbReference>
<dbReference type="Proteomes" id="UP001595814">
    <property type="component" value="Unassembled WGS sequence"/>
</dbReference>
<proteinExistence type="inferred from homology"/>
<dbReference type="CDD" id="cd16012">
    <property type="entry name" value="ALP"/>
    <property type="match status" value="1"/>
</dbReference>
<dbReference type="CDD" id="cd08577">
    <property type="entry name" value="PI-PLCc_GDPD_SF_unchar3"/>
    <property type="match status" value="1"/>
</dbReference>
<dbReference type="InterPro" id="IPR039559">
    <property type="entry name" value="AIM6_PI-PLC-like_dom"/>
</dbReference>
<protein>
    <submittedName>
        <fullName evidence="4">Alkaline phosphatase</fullName>
        <ecNumber evidence="4">3.1.3.1</ecNumber>
    </submittedName>
</protein>
<feature type="chain" id="PRO_5046241545" evidence="3">
    <location>
        <begin position="20"/>
        <end position="589"/>
    </location>
</feature>
<dbReference type="Gene3D" id="3.40.720.10">
    <property type="entry name" value="Alkaline Phosphatase, subunit A"/>
    <property type="match status" value="1"/>
</dbReference>
<dbReference type="EMBL" id="JBHSAW010000004">
    <property type="protein sequence ID" value="MFC4095683.1"/>
    <property type="molecule type" value="Genomic_DNA"/>
</dbReference>
<keyword evidence="5" id="KW-1185">Reference proteome</keyword>
<dbReference type="InterPro" id="IPR001952">
    <property type="entry name" value="Alkaline_phosphatase"/>
</dbReference>
<evidence type="ECO:0000313" key="5">
    <source>
        <dbReference type="Proteomes" id="UP001595814"/>
    </source>
</evidence>
<dbReference type="Pfam" id="PF13653">
    <property type="entry name" value="GDPD_2"/>
    <property type="match status" value="1"/>
</dbReference>
<organism evidence="4 5">
    <name type="scientific">Euzebyella saccharophila</name>
    <dbReference type="NCBI Taxonomy" id="679664"/>
    <lineage>
        <taxon>Bacteria</taxon>
        <taxon>Pseudomonadati</taxon>
        <taxon>Bacteroidota</taxon>
        <taxon>Flavobacteriia</taxon>
        <taxon>Flavobacteriales</taxon>
        <taxon>Flavobacteriaceae</taxon>
        <taxon>Euzebyella</taxon>
    </lineage>
</organism>
<keyword evidence="4" id="KW-0378">Hydrolase</keyword>
<evidence type="ECO:0000256" key="3">
    <source>
        <dbReference type="SAM" id="SignalP"/>
    </source>
</evidence>
<dbReference type="SUPFAM" id="SSF51695">
    <property type="entry name" value="PLC-like phosphodiesterases"/>
    <property type="match status" value="1"/>
</dbReference>
<comment type="caution">
    <text evidence="4">The sequence shown here is derived from an EMBL/GenBank/DDBJ whole genome shotgun (WGS) entry which is preliminary data.</text>
</comment>
<dbReference type="PANTHER" id="PTHR11596">
    <property type="entry name" value="ALKALINE PHOSPHATASE"/>
    <property type="match status" value="1"/>
</dbReference>
<comment type="similarity">
    <text evidence="2">Belongs to the alkaline phosphatase family.</text>
</comment>
<dbReference type="Pfam" id="PF00245">
    <property type="entry name" value="Alk_phosphatase"/>
    <property type="match status" value="3"/>
</dbReference>
<dbReference type="Gene3D" id="3.20.20.190">
    <property type="entry name" value="Phosphatidylinositol (PI) phosphodiesterase"/>
    <property type="match status" value="1"/>
</dbReference>
<dbReference type="SMART" id="SM00098">
    <property type="entry name" value="alkPPc"/>
    <property type="match status" value="1"/>
</dbReference>
<dbReference type="GO" id="GO:0004035">
    <property type="term" value="F:alkaline phosphatase activity"/>
    <property type="evidence" value="ECO:0007669"/>
    <property type="project" value="UniProtKB-EC"/>
</dbReference>
<reference evidence="5" key="1">
    <citation type="journal article" date="2019" name="Int. J. Syst. Evol. Microbiol.">
        <title>The Global Catalogue of Microorganisms (GCM) 10K type strain sequencing project: providing services to taxonomists for standard genome sequencing and annotation.</title>
        <authorList>
            <consortium name="The Broad Institute Genomics Platform"/>
            <consortium name="The Broad Institute Genome Sequencing Center for Infectious Disease"/>
            <person name="Wu L."/>
            <person name="Ma J."/>
        </authorList>
    </citation>
    <scope>NUCLEOTIDE SEQUENCE [LARGE SCALE GENOMIC DNA]</scope>
    <source>
        <strain evidence="5">CECT 7477</strain>
    </source>
</reference>
<dbReference type="SUPFAM" id="SSF53649">
    <property type="entry name" value="Alkaline phosphatase-like"/>
    <property type="match status" value="1"/>
</dbReference>
<keyword evidence="1" id="KW-0597">Phosphoprotein</keyword>
<dbReference type="RefSeq" id="WP_192460658.1">
    <property type="nucleotide sequence ID" value="NZ_JACYFJ010000001.1"/>
</dbReference>
<keyword evidence="3" id="KW-0732">Signal</keyword>
<evidence type="ECO:0000313" key="4">
    <source>
        <dbReference type="EMBL" id="MFC4095683.1"/>
    </source>
</evidence>
<dbReference type="InterPro" id="IPR017946">
    <property type="entry name" value="PLC-like_Pdiesterase_TIM-brl"/>
</dbReference>
<dbReference type="EC" id="3.1.3.1" evidence="4"/>
<sequence length="589" mass="65693">MKKFLLITGLFFGIQLSFAQNSTSYKVHSHNDYLQDVPFWKAFSAGANSVEADLFLVNDSLFVAHTQTEIEEHRDFERLYLQPIQRNMEYGKGFDTPFQLLVDIKSEAKPTLKKLIAVLNNYPKIISNKKVSIVISGNRPEPKDYVNYPDFIWFDYQSVQPVENQKIMDKIALVSLSFKRVTAWNGKGRLTKGDLEKVTSVIKKAHKLGKPFRFWATPDSKTAWKALAHLGVDYINTDMPFECVAYMSTLPEREYQNQVFSEVYKPSFASDQKKSKVKNVILLIGDGNGLTQISATTLANNGETTLTQLKSIGFLKTQSADDFTTDSAGAGTALATGHKAPNRAIGMTAKGKVENITEILNRKGFVSGIITTDEISGATPSSFYAHQMDRSLSDGIRKDLEKSYIAVIASTDRSESFKDSKFTFLKSPEDLASSTNTNIGFLMGKVDDKDKKELAITTKHTLKYLENTKNPFFLMVEGAKIDSHGHTNEIDGVINEGIGFDQAIAEALKFADQNKNTLVVITADHETGGLTIPQGKIEKHEIEGDFTTHDHTGVMVPIFAYGPQSQLFQGVYENNEVFHKILEVLNVQQ</sequence>
<evidence type="ECO:0000256" key="1">
    <source>
        <dbReference type="ARBA" id="ARBA00022553"/>
    </source>
</evidence>
<accession>A0ABV8JLH9</accession>
<dbReference type="InterPro" id="IPR017850">
    <property type="entry name" value="Alkaline_phosphatase_core_sf"/>
</dbReference>
<feature type="signal peptide" evidence="3">
    <location>
        <begin position="1"/>
        <end position="19"/>
    </location>
</feature>
<name>A0ABV8JLH9_9FLAO</name>